<organism evidence="1 4">
    <name type="scientific">Blautia obeum</name>
    <dbReference type="NCBI Taxonomy" id="40520"/>
    <lineage>
        <taxon>Bacteria</taxon>
        <taxon>Bacillati</taxon>
        <taxon>Bacillota</taxon>
        <taxon>Clostridia</taxon>
        <taxon>Lachnospirales</taxon>
        <taxon>Lachnospiraceae</taxon>
        <taxon>Blautia</taxon>
    </lineage>
</organism>
<evidence type="ECO:0000313" key="4">
    <source>
        <dbReference type="Proteomes" id="UP000284220"/>
    </source>
</evidence>
<reference evidence="3 4" key="1">
    <citation type="submission" date="2018-08" db="EMBL/GenBank/DDBJ databases">
        <title>A genome reference for cultivated species of the human gut microbiota.</title>
        <authorList>
            <person name="Zou Y."/>
            <person name="Xue W."/>
            <person name="Luo G."/>
        </authorList>
    </citation>
    <scope>NUCLEOTIDE SEQUENCE [LARGE SCALE GENOMIC DNA]</scope>
    <source>
        <strain evidence="2 3">AM18-2AC</strain>
        <strain evidence="1 4">AM22-9LB</strain>
    </source>
</reference>
<proteinExistence type="predicted"/>
<dbReference type="Proteomes" id="UP000284220">
    <property type="component" value="Unassembled WGS sequence"/>
</dbReference>
<protein>
    <submittedName>
        <fullName evidence="1">DUF4160 domain-containing protein</fullName>
    </submittedName>
</protein>
<dbReference type="RefSeq" id="WP_022387974.1">
    <property type="nucleotide sequence ID" value="NZ_JBCJBY010000009.1"/>
</dbReference>
<gene>
    <name evidence="2" type="ORF">DW222_08310</name>
    <name evidence="1" type="ORF">DW272_06715</name>
</gene>
<evidence type="ECO:0000313" key="3">
    <source>
        <dbReference type="Proteomes" id="UP000284024"/>
    </source>
</evidence>
<sequence length="92" mass="10945">MPQIFRIGEYWIYFWTNENQPLEPVHIHVAKGAPTANATKIWITSTGHCLLCNNNSRIPNHTLRNIMRMIEARHDDVIRAWLKYFGEIRYFC</sequence>
<dbReference type="EMBL" id="QRHZ01000003">
    <property type="protein sequence ID" value="RHG17729.1"/>
    <property type="molecule type" value="Genomic_DNA"/>
</dbReference>
<dbReference type="AlphaFoldDB" id="A0A414SEP5"/>
<name>A0A414SEP5_9FIRM</name>
<comment type="caution">
    <text evidence="1">The sequence shown here is derived from an EMBL/GenBank/DDBJ whole genome shotgun (WGS) entry which is preliminary data.</text>
</comment>
<dbReference type="InterPro" id="IPR025427">
    <property type="entry name" value="DUF4160"/>
</dbReference>
<dbReference type="Pfam" id="PF13711">
    <property type="entry name" value="DUF4160"/>
    <property type="match status" value="1"/>
</dbReference>
<evidence type="ECO:0000313" key="2">
    <source>
        <dbReference type="EMBL" id="RHH19565.1"/>
    </source>
</evidence>
<accession>A0A414SEP5</accession>
<dbReference type="EMBL" id="QRJH01000003">
    <property type="protein sequence ID" value="RHH19565.1"/>
    <property type="molecule type" value="Genomic_DNA"/>
</dbReference>
<dbReference type="Proteomes" id="UP000284024">
    <property type="component" value="Unassembled WGS sequence"/>
</dbReference>
<evidence type="ECO:0000313" key="1">
    <source>
        <dbReference type="EMBL" id="RHG17729.1"/>
    </source>
</evidence>